<keyword evidence="4" id="KW-1185">Reference proteome</keyword>
<dbReference type="SUPFAM" id="SSF47203">
    <property type="entry name" value="Acyl-CoA dehydrogenase C-terminal domain-like"/>
    <property type="match status" value="1"/>
</dbReference>
<dbReference type="Gene3D" id="2.40.110.10">
    <property type="entry name" value="Butyryl-CoA Dehydrogenase, subunit A, domain 2"/>
    <property type="match status" value="1"/>
</dbReference>
<organism evidence="3 4">
    <name type="scientific">Pseudonocardia adelaidensis</name>
    <dbReference type="NCBI Taxonomy" id="648754"/>
    <lineage>
        <taxon>Bacteria</taxon>
        <taxon>Bacillati</taxon>
        <taxon>Actinomycetota</taxon>
        <taxon>Actinomycetes</taxon>
        <taxon>Pseudonocardiales</taxon>
        <taxon>Pseudonocardiaceae</taxon>
        <taxon>Pseudonocardia</taxon>
    </lineage>
</organism>
<dbReference type="EMBL" id="BAABJO010000004">
    <property type="protein sequence ID" value="GAA5114526.1"/>
    <property type="molecule type" value="Genomic_DNA"/>
</dbReference>
<dbReference type="PANTHER" id="PTHR48083">
    <property type="entry name" value="MEDIUM-CHAIN SPECIFIC ACYL-COA DEHYDROGENASE, MITOCHONDRIAL-RELATED"/>
    <property type="match status" value="1"/>
</dbReference>
<protein>
    <submittedName>
        <fullName evidence="3">Acyl-CoA dehydrogenase</fullName>
    </submittedName>
</protein>
<dbReference type="InterPro" id="IPR036250">
    <property type="entry name" value="AcylCo_DH-like_C"/>
</dbReference>
<dbReference type="Pfam" id="PF08028">
    <property type="entry name" value="Acyl-CoA_dh_2"/>
    <property type="match status" value="1"/>
</dbReference>
<sequence length="317" mass="33649">MISELGRGCPSSAWLVAVSAEAQPAFTPLMSEDVLVEFYSDPDTRLCGAGNPPGRGRRVTGGVRVSGRWPYASGCEDAPWAITPVMVRDGDGPPELVVVLAPTSDLDIERTWDTAGMRGTGSHTLVADDVFVPQAHVLPLPTGPNGAPDLFSGRPAGPLAGGVTLLAALVGAARGALDVAGSTLHERKPPMTQYDSLAASPGARHWFAEATHLIESAQHDLLVLAAEIDQLMAEPTLADRDTTTLRMRLNSIVQRCQEGVNLLLDLNGASSFAADNALQRFWRDLHVGSRHVQFNPYLALENHAKVLADAEVTTTPA</sequence>
<dbReference type="Proteomes" id="UP001500804">
    <property type="component" value="Unassembled WGS sequence"/>
</dbReference>
<proteinExistence type="predicted"/>
<evidence type="ECO:0000313" key="3">
    <source>
        <dbReference type="EMBL" id="GAA5114526.1"/>
    </source>
</evidence>
<feature type="domain" description="Acyl-CoA dehydrogenase C-terminal" evidence="2">
    <location>
        <begin position="167"/>
        <end position="296"/>
    </location>
</feature>
<dbReference type="InterPro" id="IPR046373">
    <property type="entry name" value="Acyl-CoA_Oxase/DH_mid-dom_sf"/>
</dbReference>
<comment type="caution">
    <text evidence="3">The sequence shown here is derived from an EMBL/GenBank/DDBJ whole genome shotgun (WGS) entry which is preliminary data.</text>
</comment>
<dbReference type="SUPFAM" id="SSF56645">
    <property type="entry name" value="Acyl-CoA dehydrogenase NM domain-like"/>
    <property type="match status" value="1"/>
</dbReference>
<evidence type="ECO:0000313" key="4">
    <source>
        <dbReference type="Proteomes" id="UP001500804"/>
    </source>
</evidence>
<keyword evidence="1" id="KW-0560">Oxidoreductase</keyword>
<dbReference type="PANTHER" id="PTHR48083:SF19">
    <property type="entry name" value="FLAVIN-DEPENDENT MONOOXYGENASE, OXYGENASE SUBUNIT HSAA"/>
    <property type="match status" value="1"/>
</dbReference>
<name>A0ABP9NFV6_9PSEU</name>
<accession>A0ABP9NFV6</accession>
<dbReference type="InterPro" id="IPR050741">
    <property type="entry name" value="Acyl-CoA_dehydrogenase"/>
</dbReference>
<evidence type="ECO:0000256" key="1">
    <source>
        <dbReference type="ARBA" id="ARBA00023002"/>
    </source>
</evidence>
<dbReference type="InterPro" id="IPR009100">
    <property type="entry name" value="AcylCoA_DH/oxidase_NM_dom_sf"/>
</dbReference>
<gene>
    <name evidence="3" type="ORF">GCM10023320_11840</name>
</gene>
<evidence type="ECO:0000259" key="2">
    <source>
        <dbReference type="Pfam" id="PF08028"/>
    </source>
</evidence>
<dbReference type="Gene3D" id="1.20.140.10">
    <property type="entry name" value="Butyryl-CoA Dehydrogenase, subunit A, domain 3"/>
    <property type="match status" value="1"/>
</dbReference>
<dbReference type="InterPro" id="IPR013107">
    <property type="entry name" value="Acyl-CoA_DH_C"/>
</dbReference>
<reference evidence="4" key="1">
    <citation type="journal article" date="2019" name="Int. J. Syst. Evol. Microbiol.">
        <title>The Global Catalogue of Microorganisms (GCM) 10K type strain sequencing project: providing services to taxonomists for standard genome sequencing and annotation.</title>
        <authorList>
            <consortium name="The Broad Institute Genomics Platform"/>
            <consortium name="The Broad Institute Genome Sequencing Center for Infectious Disease"/>
            <person name="Wu L."/>
            <person name="Ma J."/>
        </authorList>
    </citation>
    <scope>NUCLEOTIDE SEQUENCE [LARGE SCALE GENOMIC DNA]</scope>
    <source>
        <strain evidence="4">JCM 18302</strain>
    </source>
</reference>